<feature type="domain" description="RING-type" evidence="2">
    <location>
        <begin position="35"/>
        <end position="76"/>
    </location>
</feature>
<accession>A0A1V8THP5</accession>
<sequence>MSTYTPLPRRSDFLSNPPITPIAGLPPTCNENGDCSICWMPLTDDCKPVLLHGTHVFCQECIIPWLEQYGQCPYCRQDVFSEISPDIQYLQWSVNRYLSYETDNIEDRLIFDEDVLRAMISLHKQSRQLGATIEKLHKAPIISPLLIEYYTQQQHLKACSTALNRRRANMYTHLPGNIIWSTFVFPRNKARLSLRSNTHTYLRINLRQSIMTLQAALQADDKRCQLLELRSPDFLEPRQQSMHYHPMLCLLFETIIGAVQELDGTRQSATRLHAALKQRVDERLKLVMERALRGEQEAIAMKRFAGTLVTKVVEAQTRCKIWGV</sequence>
<evidence type="ECO:0000313" key="4">
    <source>
        <dbReference type="Proteomes" id="UP000192596"/>
    </source>
</evidence>
<keyword evidence="1" id="KW-0863">Zinc-finger</keyword>
<dbReference type="Proteomes" id="UP000192596">
    <property type="component" value="Unassembled WGS sequence"/>
</dbReference>
<dbReference type="InParanoid" id="A0A1V8THP5"/>
<keyword evidence="4" id="KW-1185">Reference proteome</keyword>
<dbReference type="Gene3D" id="3.30.40.10">
    <property type="entry name" value="Zinc/RING finger domain, C3HC4 (zinc finger)"/>
    <property type="match status" value="1"/>
</dbReference>
<keyword evidence="1" id="KW-0479">Metal-binding</keyword>
<proteinExistence type="predicted"/>
<organism evidence="3 4">
    <name type="scientific">Cryoendolithus antarcticus</name>
    <dbReference type="NCBI Taxonomy" id="1507870"/>
    <lineage>
        <taxon>Eukaryota</taxon>
        <taxon>Fungi</taxon>
        <taxon>Dikarya</taxon>
        <taxon>Ascomycota</taxon>
        <taxon>Pezizomycotina</taxon>
        <taxon>Dothideomycetes</taxon>
        <taxon>Dothideomycetidae</taxon>
        <taxon>Cladosporiales</taxon>
        <taxon>Cladosporiaceae</taxon>
        <taxon>Cryoendolithus</taxon>
    </lineage>
</organism>
<reference evidence="4" key="1">
    <citation type="submission" date="2017-03" db="EMBL/GenBank/DDBJ databases">
        <title>Genomes of endolithic fungi from Antarctica.</title>
        <authorList>
            <person name="Coleine C."/>
            <person name="Masonjones S."/>
            <person name="Stajich J.E."/>
        </authorList>
    </citation>
    <scope>NUCLEOTIDE SEQUENCE [LARGE SCALE GENOMIC DNA]</scope>
    <source>
        <strain evidence="4">CCFEE 5527</strain>
    </source>
</reference>
<evidence type="ECO:0000256" key="1">
    <source>
        <dbReference type="PROSITE-ProRule" id="PRU00175"/>
    </source>
</evidence>
<dbReference type="Pfam" id="PF13639">
    <property type="entry name" value="zf-RING_2"/>
    <property type="match status" value="1"/>
</dbReference>
<dbReference type="EMBL" id="NAJO01000008">
    <property type="protein sequence ID" value="OQO10804.1"/>
    <property type="molecule type" value="Genomic_DNA"/>
</dbReference>
<dbReference type="AlphaFoldDB" id="A0A1V8THP5"/>
<dbReference type="InterPro" id="IPR013083">
    <property type="entry name" value="Znf_RING/FYVE/PHD"/>
</dbReference>
<dbReference type="PROSITE" id="PS50089">
    <property type="entry name" value="ZF_RING_2"/>
    <property type="match status" value="1"/>
</dbReference>
<dbReference type="GO" id="GO:0008270">
    <property type="term" value="F:zinc ion binding"/>
    <property type="evidence" value="ECO:0007669"/>
    <property type="project" value="UniProtKB-KW"/>
</dbReference>
<dbReference type="SUPFAM" id="SSF57850">
    <property type="entry name" value="RING/U-box"/>
    <property type="match status" value="1"/>
</dbReference>
<keyword evidence="1" id="KW-0862">Zinc</keyword>
<dbReference type="InterPro" id="IPR001841">
    <property type="entry name" value="Znf_RING"/>
</dbReference>
<dbReference type="OrthoDB" id="6105938at2759"/>
<dbReference type="SMART" id="SM00184">
    <property type="entry name" value="RING"/>
    <property type="match status" value="1"/>
</dbReference>
<evidence type="ECO:0000313" key="3">
    <source>
        <dbReference type="EMBL" id="OQO10804.1"/>
    </source>
</evidence>
<evidence type="ECO:0000259" key="2">
    <source>
        <dbReference type="PROSITE" id="PS50089"/>
    </source>
</evidence>
<comment type="caution">
    <text evidence="3">The sequence shown here is derived from an EMBL/GenBank/DDBJ whole genome shotgun (WGS) entry which is preliminary data.</text>
</comment>
<name>A0A1V8THP5_9PEZI</name>
<gene>
    <name evidence="3" type="ORF">B0A48_04104</name>
</gene>
<protein>
    <recommendedName>
        <fullName evidence="2">RING-type domain-containing protein</fullName>
    </recommendedName>
</protein>